<keyword evidence="3 5" id="KW-0810">Translation regulation</keyword>
<dbReference type="InterPro" id="IPR003751">
    <property type="entry name" value="CsrA"/>
</dbReference>
<dbReference type="PANTHER" id="PTHR34984">
    <property type="entry name" value="CARBON STORAGE REGULATOR"/>
    <property type="match status" value="1"/>
</dbReference>
<name>A0A9X2MJD6_9FIRM</name>
<comment type="subcellular location">
    <subcellularLocation>
        <location evidence="5">Cytoplasm</location>
    </subcellularLocation>
</comment>
<keyword evidence="5" id="KW-1005">Bacterial flagellum biogenesis</keyword>
<evidence type="ECO:0000256" key="3">
    <source>
        <dbReference type="ARBA" id="ARBA00022845"/>
    </source>
</evidence>
<dbReference type="GO" id="GO:0044781">
    <property type="term" value="P:bacterial-type flagellum organization"/>
    <property type="evidence" value="ECO:0007669"/>
    <property type="project" value="UniProtKB-KW"/>
</dbReference>
<comment type="subunit">
    <text evidence="5">Homodimer; the beta-strands of each monomer intercalate to form a hydrophobic core, while the alpha-helices form wings that extend away from the core.</text>
</comment>
<evidence type="ECO:0000256" key="4">
    <source>
        <dbReference type="ARBA" id="ARBA00022884"/>
    </source>
</evidence>
<dbReference type="RefSeq" id="WP_042678713.1">
    <property type="nucleotide sequence ID" value="NZ_CABKTM010000007.1"/>
</dbReference>
<comment type="function">
    <text evidence="5">A translational regulator that binds mRNA to regulate translation initiation and/or mRNA stability. Usually binds in the 5'-UTR at or near the Shine-Dalgarno sequence preventing ribosome-binding, thus repressing translation. Its main target seems to be the major flagellin gene, while its function is anatagonized by FliW.</text>
</comment>
<dbReference type="FunFam" id="2.60.40.4380:FF:000002">
    <property type="entry name" value="Translational regulator CsrA"/>
    <property type="match status" value="1"/>
</dbReference>
<dbReference type="GO" id="GO:0045947">
    <property type="term" value="P:negative regulation of translational initiation"/>
    <property type="evidence" value="ECO:0007669"/>
    <property type="project" value="UniProtKB-UniRule"/>
</dbReference>
<dbReference type="GO" id="GO:0006109">
    <property type="term" value="P:regulation of carbohydrate metabolic process"/>
    <property type="evidence" value="ECO:0007669"/>
    <property type="project" value="InterPro"/>
</dbReference>
<evidence type="ECO:0000256" key="1">
    <source>
        <dbReference type="ARBA" id="ARBA00022490"/>
    </source>
</evidence>
<dbReference type="NCBIfam" id="TIGR00202">
    <property type="entry name" value="csrA"/>
    <property type="match status" value="1"/>
</dbReference>
<evidence type="ECO:0000313" key="6">
    <source>
        <dbReference type="EMBL" id="MCR2044734.1"/>
    </source>
</evidence>
<keyword evidence="4 5" id="KW-0694">RNA-binding</keyword>
<dbReference type="OrthoDB" id="9809061at2"/>
<protein>
    <recommendedName>
        <fullName evidence="5">Translational regulator CsrA</fullName>
    </recommendedName>
</protein>
<evidence type="ECO:0000313" key="7">
    <source>
        <dbReference type="Proteomes" id="UP001142078"/>
    </source>
</evidence>
<dbReference type="AlphaFoldDB" id="A0A9X2MJD6"/>
<dbReference type="EMBL" id="JANJZL010000008">
    <property type="protein sequence ID" value="MCR2044734.1"/>
    <property type="molecule type" value="Genomic_DNA"/>
</dbReference>
<dbReference type="Gene3D" id="2.60.40.4380">
    <property type="entry name" value="Translational regulator CsrA"/>
    <property type="match status" value="1"/>
</dbReference>
<proteinExistence type="inferred from homology"/>
<keyword evidence="2 5" id="KW-0678">Repressor</keyword>
<dbReference type="GO" id="GO:1902208">
    <property type="term" value="P:regulation of bacterial-type flagellum assembly"/>
    <property type="evidence" value="ECO:0007669"/>
    <property type="project" value="UniProtKB-UniRule"/>
</dbReference>
<gene>
    <name evidence="5 6" type="primary">csrA</name>
    <name evidence="6" type="ORF">NSA23_11515</name>
</gene>
<comment type="similarity">
    <text evidence="5">Belongs to the CsrA/RsmA family.</text>
</comment>
<dbReference type="PANTHER" id="PTHR34984:SF1">
    <property type="entry name" value="CARBON STORAGE REGULATOR"/>
    <property type="match status" value="1"/>
</dbReference>
<keyword evidence="7" id="KW-1185">Reference proteome</keyword>
<dbReference type="NCBIfam" id="NF002469">
    <property type="entry name" value="PRK01712.1"/>
    <property type="match status" value="1"/>
</dbReference>
<dbReference type="Pfam" id="PF02599">
    <property type="entry name" value="CsrA"/>
    <property type="match status" value="1"/>
</dbReference>
<evidence type="ECO:0000256" key="5">
    <source>
        <dbReference type="HAMAP-Rule" id="MF_00167"/>
    </source>
</evidence>
<dbReference type="GO" id="GO:0005829">
    <property type="term" value="C:cytosol"/>
    <property type="evidence" value="ECO:0007669"/>
    <property type="project" value="TreeGrafter"/>
</dbReference>
<comment type="caution">
    <text evidence="6">The sequence shown here is derived from an EMBL/GenBank/DDBJ whole genome shotgun (WGS) entry which is preliminary data.</text>
</comment>
<dbReference type="InterPro" id="IPR036107">
    <property type="entry name" value="CsrA_sf"/>
</dbReference>
<reference evidence="6" key="1">
    <citation type="submission" date="2022-07" db="EMBL/GenBank/DDBJ databases">
        <title>Enhanced cultured diversity of the mouse gut microbiota enables custom-made synthetic communities.</title>
        <authorList>
            <person name="Afrizal A."/>
        </authorList>
    </citation>
    <scope>NUCLEOTIDE SEQUENCE</scope>
    <source>
        <strain evidence="6">DSM 29482</strain>
    </source>
</reference>
<dbReference type="GO" id="GO:0048027">
    <property type="term" value="F:mRNA 5'-UTR binding"/>
    <property type="evidence" value="ECO:0007669"/>
    <property type="project" value="UniProtKB-UniRule"/>
</dbReference>
<keyword evidence="1 5" id="KW-0963">Cytoplasm</keyword>
<dbReference type="GO" id="GO:0006402">
    <property type="term" value="P:mRNA catabolic process"/>
    <property type="evidence" value="ECO:0007669"/>
    <property type="project" value="InterPro"/>
</dbReference>
<organism evidence="6 7">
    <name type="scientific">Anaerosalibacter massiliensis</name>
    <dbReference type="NCBI Taxonomy" id="1347392"/>
    <lineage>
        <taxon>Bacteria</taxon>
        <taxon>Bacillati</taxon>
        <taxon>Bacillota</taxon>
        <taxon>Tissierellia</taxon>
        <taxon>Tissierellales</taxon>
        <taxon>Sporanaerobacteraceae</taxon>
        <taxon>Anaerosalibacter</taxon>
    </lineage>
</organism>
<dbReference type="HAMAP" id="MF_00167">
    <property type="entry name" value="CsrA"/>
    <property type="match status" value="1"/>
</dbReference>
<evidence type="ECO:0000256" key="2">
    <source>
        <dbReference type="ARBA" id="ARBA00022491"/>
    </source>
</evidence>
<accession>A0A9X2MJD6</accession>
<dbReference type="Proteomes" id="UP001142078">
    <property type="component" value="Unassembled WGS sequence"/>
</dbReference>
<dbReference type="SUPFAM" id="SSF117130">
    <property type="entry name" value="CsrA-like"/>
    <property type="match status" value="1"/>
</dbReference>
<sequence>MLILTRKKDESIIIGDNVEIKVLEISDGKVKLGIEAPKNIDIIRKELYENIEKENKKASEIHISLDELKEIMSKGKKD</sequence>